<evidence type="ECO:0000313" key="1">
    <source>
        <dbReference type="EMBL" id="MTV88892.1"/>
    </source>
</evidence>
<comment type="caution">
    <text evidence="1">The sequence shown here is derived from an EMBL/GenBank/DDBJ whole genome shotgun (WGS) entry which is preliminary data.</text>
</comment>
<feature type="non-terminal residue" evidence="1">
    <location>
        <position position="1"/>
    </location>
</feature>
<proteinExistence type="predicted"/>
<feature type="non-terminal residue" evidence="1">
    <location>
        <position position="77"/>
    </location>
</feature>
<organism evidence="1 2">
    <name type="scientific">Streptococcus pneumoniae</name>
    <dbReference type="NCBI Taxonomy" id="1313"/>
    <lineage>
        <taxon>Bacteria</taxon>
        <taxon>Bacillati</taxon>
        <taxon>Bacillota</taxon>
        <taxon>Bacilli</taxon>
        <taxon>Lactobacillales</taxon>
        <taxon>Streptococcaceae</taxon>
        <taxon>Streptococcus</taxon>
    </lineage>
</organism>
<dbReference type="SUPFAM" id="SSF53448">
    <property type="entry name" value="Nucleotide-diphospho-sugar transferases"/>
    <property type="match status" value="1"/>
</dbReference>
<accession>A0A6I3UAL2</accession>
<dbReference type="GO" id="GO:0016787">
    <property type="term" value="F:hydrolase activity"/>
    <property type="evidence" value="ECO:0007669"/>
    <property type="project" value="UniProtKB-KW"/>
</dbReference>
<name>A0A6I3UAL2_STREE</name>
<keyword evidence="1" id="KW-0378">Hydrolase</keyword>
<dbReference type="EMBL" id="WNHX01001330">
    <property type="protein sequence ID" value="MTV88892.1"/>
    <property type="molecule type" value="Genomic_DNA"/>
</dbReference>
<gene>
    <name evidence="1" type="ORF">GM543_15695</name>
</gene>
<dbReference type="InterPro" id="IPR029044">
    <property type="entry name" value="Nucleotide-diphossugar_trans"/>
</dbReference>
<sequence>GYDYGAAAFKHQFIFDIPLEPLPLILHYISQDKPWNQFSVGRLREVWWEYSLMDWSVILNEWFSKSVKYPSKSQIFK</sequence>
<protein>
    <submittedName>
        <fullName evidence="1">Glycosyl hydrolase family 8</fullName>
    </submittedName>
</protein>
<reference evidence="1 2" key="1">
    <citation type="submission" date="2019-11" db="EMBL/GenBank/DDBJ databases">
        <title>Growth characteristics of pneumococcus vary with the chemical composition of the capsule and with environmental conditions.</title>
        <authorList>
            <person name="Tothpal A."/>
            <person name="Desobry K."/>
            <person name="Joshi S."/>
            <person name="Wyllie A.L."/>
            <person name="Weinberger D.M."/>
        </authorList>
    </citation>
    <scope>NUCLEOTIDE SEQUENCE [LARGE SCALE GENOMIC DNA]</scope>
    <source>
        <strain evidence="2">pnumococcus35B</strain>
    </source>
</reference>
<dbReference type="AlphaFoldDB" id="A0A6I3UAL2"/>
<dbReference type="Gene3D" id="3.90.550.10">
    <property type="entry name" value="Spore Coat Polysaccharide Biosynthesis Protein SpsA, Chain A"/>
    <property type="match status" value="1"/>
</dbReference>
<evidence type="ECO:0000313" key="2">
    <source>
        <dbReference type="Proteomes" id="UP000469505"/>
    </source>
</evidence>
<dbReference type="Proteomes" id="UP000469505">
    <property type="component" value="Unassembled WGS sequence"/>
</dbReference>